<name>A0A919Y905_9BACL</name>
<protein>
    <recommendedName>
        <fullName evidence="4">ABC transporter permease</fullName>
    </recommendedName>
</protein>
<feature type="transmembrane region" description="Helical" evidence="1">
    <location>
        <begin position="229"/>
        <end position="253"/>
    </location>
</feature>
<accession>A0A919Y905</accession>
<dbReference type="AlphaFoldDB" id="A0A919Y905"/>
<feature type="transmembrane region" description="Helical" evidence="1">
    <location>
        <begin position="21"/>
        <end position="42"/>
    </location>
</feature>
<dbReference type="PANTHER" id="PTHR37305">
    <property type="entry name" value="INTEGRAL MEMBRANE PROTEIN-RELATED"/>
    <property type="match status" value="1"/>
</dbReference>
<feature type="transmembrane region" description="Helical" evidence="1">
    <location>
        <begin position="177"/>
        <end position="198"/>
    </location>
</feature>
<comment type="caution">
    <text evidence="2">The sequence shown here is derived from an EMBL/GenBank/DDBJ whole genome shotgun (WGS) entry which is preliminary data.</text>
</comment>
<feature type="transmembrane region" description="Helical" evidence="1">
    <location>
        <begin position="149"/>
        <end position="170"/>
    </location>
</feature>
<evidence type="ECO:0000313" key="2">
    <source>
        <dbReference type="EMBL" id="GIO47211.1"/>
    </source>
</evidence>
<keyword evidence="1" id="KW-1133">Transmembrane helix</keyword>
<sequence length="260" mass="28692">MGNFLHLLQNENMKIYRRVRTWVMLGILAAVNLLIPVLISMVDSGGSSTIWDSVIMSASFTFFLCTIFSVVVAADSVAGEFSWGTIKLLLIRPWSRSKILLSKYLSVFLFSLLGTLIVVVMSLLSSSLFFSGSTESSLFGQSTNGFVFMLQYVLCDYVNLFITVAIAFMLSTVFRAGGLAIGLALFVMFAKGIFTTLFSPERFAWAKYLIFTHMDLSGYLRTDVGPGGVSLGFALAVLAVYYIAMMAVSWYVFNKRDVAA</sequence>
<evidence type="ECO:0000313" key="3">
    <source>
        <dbReference type="Proteomes" id="UP000682811"/>
    </source>
</evidence>
<evidence type="ECO:0008006" key="4">
    <source>
        <dbReference type="Google" id="ProtNLM"/>
    </source>
</evidence>
<keyword evidence="1" id="KW-0472">Membrane</keyword>
<dbReference type="PANTHER" id="PTHR37305:SF1">
    <property type="entry name" value="MEMBRANE PROTEIN"/>
    <property type="match status" value="1"/>
</dbReference>
<gene>
    <name evidence="2" type="primary">yhcI</name>
    <name evidence="2" type="ORF">J34TS1_19760</name>
</gene>
<dbReference type="Proteomes" id="UP000682811">
    <property type="component" value="Unassembled WGS sequence"/>
</dbReference>
<keyword evidence="1" id="KW-0812">Transmembrane</keyword>
<proteinExistence type="predicted"/>
<dbReference type="Pfam" id="PF12730">
    <property type="entry name" value="ABC2_membrane_4"/>
    <property type="match status" value="1"/>
</dbReference>
<organism evidence="2 3">
    <name type="scientific">Paenibacillus azoreducens</name>
    <dbReference type="NCBI Taxonomy" id="116718"/>
    <lineage>
        <taxon>Bacteria</taxon>
        <taxon>Bacillati</taxon>
        <taxon>Bacillota</taxon>
        <taxon>Bacilli</taxon>
        <taxon>Bacillales</taxon>
        <taxon>Paenibacillaceae</taxon>
        <taxon>Paenibacillus</taxon>
    </lineage>
</organism>
<dbReference type="RefSeq" id="WP_212978117.1">
    <property type="nucleotide sequence ID" value="NZ_AP025343.1"/>
</dbReference>
<feature type="transmembrane region" description="Helical" evidence="1">
    <location>
        <begin position="104"/>
        <end position="129"/>
    </location>
</feature>
<reference evidence="2 3" key="1">
    <citation type="submission" date="2021-03" db="EMBL/GenBank/DDBJ databases">
        <title>Antimicrobial resistance genes in bacteria isolated from Japanese honey, and their potential for conferring macrolide and lincosamide resistance in the American foulbrood pathogen Paenibacillus larvae.</title>
        <authorList>
            <person name="Okamoto M."/>
            <person name="Kumagai M."/>
            <person name="Kanamori H."/>
            <person name="Takamatsu D."/>
        </authorList>
    </citation>
    <scope>NUCLEOTIDE SEQUENCE [LARGE SCALE GENOMIC DNA]</scope>
    <source>
        <strain evidence="2 3">J34TS1</strain>
    </source>
</reference>
<dbReference type="EMBL" id="BORT01000007">
    <property type="protein sequence ID" value="GIO47211.1"/>
    <property type="molecule type" value="Genomic_DNA"/>
</dbReference>
<keyword evidence="3" id="KW-1185">Reference proteome</keyword>
<feature type="transmembrane region" description="Helical" evidence="1">
    <location>
        <begin position="54"/>
        <end position="83"/>
    </location>
</feature>
<evidence type="ECO:0000256" key="1">
    <source>
        <dbReference type="SAM" id="Phobius"/>
    </source>
</evidence>